<evidence type="ECO:0000313" key="3">
    <source>
        <dbReference type="Proteomes" id="UP000004980"/>
    </source>
</evidence>
<accession>A0AAN1JDW3</accession>
<gene>
    <name evidence="1" type="ORF">C2L64_27140</name>
    <name evidence="2" type="ORF">WQE_18294</name>
</gene>
<evidence type="ECO:0000313" key="4">
    <source>
        <dbReference type="Proteomes" id="UP000236649"/>
    </source>
</evidence>
<keyword evidence="3" id="KW-1185">Reference proteome</keyword>
<evidence type="ECO:0000313" key="2">
    <source>
        <dbReference type="EMBL" id="EIM99585.1"/>
    </source>
</evidence>
<protein>
    <submittedName>
        <fullName evidence="1">Uncharacterized protein</fullName>
    </submittedName>
</protein>
<reference evidence="2 3" key="1">
    <citation type="journal article" date="2012" name="J. Bacteriol.">
        <title>Draft Genome Sequence of the Soil Bacterium Burkholderia terrae Strain BS001, Which Interacts with Fungal Surface Structures.</title>
        <authorList>
            <person name="Nazir R."/>
            <person name="Hansen M.A."/>
            <person name="Sorensen S."/>
            <person name="van Elsas J.D."/>
        </authorList>
    </citation>
    <scope>NUCLEOTIDE SEQUENCE [LARGE SCALE GENOMIC DNA]</scope>
    <source>
        <strain evidence="2 3">BS001</strain>
    </source>
</reference>
<dbReference type="KEGG" id="phs:C2L64_27140"/>
<proteinExistence type="predicted"/>
<name>A0AAN1JDW3_9BURK</name>
<dbReference type="Proteomes" id="UP000236649">
    <property type="component" value="Chromosome 2"/>
</dbReference>
<dbReference type="EMBL" id="CP026106">
    <property type="protein sequence ID" value="AUT71910.1"/>
    <property type="molecule type" value="Genomic_DNA"/>
</dbReference>
<dbReference type="AlphaFoldDB" id="A0AAN1JDW3"/>
<sequence>MITGMTMPMAGVPLEGSRLEIGLTIMHPQDLHEVKRVDQKTDSAATCCDAGQIVRTVVRLRAVFHAASLPGCRFATLFVLATIQGDWSAQDCMQAWSAE</sequence>
<evidence type="ECO:0000313" key="1">
    <source>
        <dbReference type="EMBL" id="AUT71910.1"/>
    </source>
</evidence>
<reference evidence="1 4" key="2">
    <citation type="submission" date="2018-01" db="EMBL/GenBank/DDBJ databases">
        <title>Species boundaries and ecological features among Paraburkholderia terrae DSMZ17804T, P. hospita DSMZ17164T and P. caribensis DSMZ13236T.</title>
        <authorList>
            <person name="Pratama A.A."/>
        </authorList>
    </citation>
    <scope>NUCLEOTIDE SEQUENCE [LARGE SCALE GENOMIC DNA]</scope>
    <source>
        <strain evidence="1 4">DSM 17164</strain>
    </source>
</reference>
<organism evidence="1 4">
    <name type="scientific">Paraburkholderia hospita</name>
    <dbReference type="NCBI Taxonomy" id="169430"/>
    <lineage>
        <taxon>Bacteria</taxon>
        <taxon>Pseudomonadati</taxon>
        <taxon>Pseudomonadota</taxon>
        <taxon>Betaproteobacteria</taxon>
        <taxon>Burkholderiales</taxon>
        <taxon>Burkholderiaceae</taxon>
        <taxon>Paraburkholderia</taxon>
    </lineage>
</organism>
<dbReference type="Proteomes" id="UP000004980">
    <property type="component" value="Unassembled WGS sequence"/>
</dbReference>
<dbReference type="EMBL" id="AKAU01000096">
    <property type="protein sequence ID" value="EIM99585.1"/>
    <property type="molecule type" value="Genomic_DNA"/>
</dbReference>